<protein>
    <submittedName>
        <fullName evidence="1">Uncharacterized protein</fullName>
    </submittedName>
</protein>
<dbReference type="EMBL" id="CP114413">
    <property type="protein sequence ID" value="WAZ26221.1"/>
    <property type="molecule type" value="Genomic_DNA"/>
</dbReference>
<accession>A0ABY7KNT2</accession>
<proteinExistence type="predicted"/>
<evidence type="ECO:0000313" key="2">
    <source>
        <dbReference type="Proteomes" id="UP001164439"/>
    </source>
</evidence>
<reference evidence="1" key="1">
    <citation type="submission" date="2022-12" db="EMBL/GenBank/DDBJ databases">
        <authorList>
            <person name="Ruckert C."/>
            <person name="Busche T."/>
            <person name="Kalinowski J."/>
            <person name="Wittmann C."/>
        </authorList>
    </citation>
    <scope>NUCLEOTIDE SEQUENCE</scope>
    <source>
        <strain evidence="1">DSM 40467</strain>
    </source>
</reference>
<dbReference type="Proteomes" id="UP001164439">
    <property type="component" value="Chromosome"/>
</dbReference>
<keyword evidence="2" id="KW-1185">Reference proteome</keyword>
<sequence>MNRLPVRNGGEDDVCLFIEPYGEDFWLRPGDEFTVVPADGARDPQFTVVSTTDCLVVWIYEGGDPERVIVDYVVVDSGGAALECGHQRPVARNPD</sequence>
<dbReference type="RefSeq" id="WP_269663705.1">
    <property type="nucleotide sequence ID" value="NZ_CP114413.1"/>
</dbReference>
<gene>
    <name evidence="1" type="ORF">STRCI_007775</name>
</gene>
<organism evidence="1 2">
    <name type="scientific">Streptomyces cinnabarinus</name>
    <dbReference type="NCBI Taxonomy" id="67287"/>
    <lineage>
        <taxon>Bacteria</taxon>
        <taxon>Bacillati</taxon>
        <taxon>Actinomycetota</taxon>
        <taxon>Actinomycetes</taxon>
        <taxon>Kitasatosporales</taxon>
        <taxon>Streptomycetaceae</taxon>
        <taxon>Streptomyces</taxon>
    </lineage>
</organism>
<evidence type="ECO:0000313" key="1">
    <source>
        <dbReference type="EMBL" id="WAZ26221.1"/>
    </source>
</evidence>
<name>A0ABY7KNT2_9ACTN</name>